<dbReference type="REBASE" id="152064">
    <property type="entry name" value="M2.Cco13634ORF22330P"/>
</dbReference>
<dbReference type="GO" id="GO:0009307">
    <property type="term" value="P:DNA restriction-modification system"/>
    <property type="evidence" value="ECO:0007669"/>
    <property type="project" value="UniProtKB-KW"/>
</dbReference>
<comment type="similarity">
    <text evidence="1 5">Belongs to the N(4)/N(6)-methyltransferase family.</text>
</comment>
<organism evidence="7 8">
    <name type="scientific">Clostridium colicanis DSM 13634</name>
    <dbReference type="NCBI Taxonomy" id="1121305"/>
    <lineage>
        <taxon>Bacteria</taxon>
        <taxon>Bacillati</taxon>
        <taxon>Bacillota</taxon>
        <taxon>Clostridia</taxon>
        <taxon>Eubacteriales</taxon>
        <taxon>Clostridiaceae</taxon>
        <taxon>Clostridium</taxon>
    </lineage>
</organism>
<dbReference type="AlphaFoldDB" id="A0A151AKN7"/>
<evidence type="ECO:0000259" key="6">
    <source>
        <dbReference type="Pfam" id="PF01555"/>
    </source>
</evidence>
<reference evidence="7 8" key="1">
    <citation type="submission" date="2016-02" db="EMBL/GenBank/DDBJ databases">
        <title>Genome sequence of Clostridium colicanis DSM 13634.</title>
        <authorList>
            <person name="Poehlein A."/>
            <person name="Daniel R."/>
        </authorList>
    </citation>
    <scope>NUCLEOTIDE SEQUENCE [LARGE SCALE GENOMIC DNA]</scope>
    <source>
        <strain evidence="7 8">DSM 13634</strain>
    </source>
</reference>
<evidence type="ECO:0000256" key="4">
    <source>
        <dbReference type="ARBA" id="ARBA00022747"/>
    </source>
</evidence>
<dbReference type="PRINTS" id="PR00508">
    <property type="entry name" value="S21N4MTFRASE"/>
</dbReference>
<dbReference type="Proteomes" id="UP000075374">
    <property type="component" value="Unassembled WGS sequence"/>
</dbReference>
<keyword evidence="3 7" id="KW-0808">Transferase</keyword>
<keyword evidence="2 7" id="KW-0489">Methyltransferase</keyword>
<dbReference type="PROSITE" id="PS00092">
    <property type="entry name" value="N6_MTASE"/>
    <property type="match status" value="1"/>
</dbReference>
<protein>
    <recommendedName>
        <fullName evidence="5">Methyltransferase</fullName>
        <ecNumber evidence="5">2.1.1.-</ecNumber>
    </recommendedName>
</protein>
<proteinExistence type="inferred from homology"/>
<evidence type="ECO:0000256" key="3">
    <source>
        <dbReference type="ARBA" id="ARBA00022679"/>
    </source>
</evidence>
<comment type="caution">
    <text evidence="7">The sequence shown here is derived from an EMBL/GenBank/DDBJ whole genome shotgun (WGS) entry which is preliminary data.</text>
</comment>
<dbReference type="GO" id="GO:0009007">
    <property type="term" value="F:site-specific DNA-methyltransferase (adenine-specific) activity"/>
    <property type="evidence" value="ECO:0007669"/>
    <property type="project" value="TreeGrafter"/>
</dbReference>
<dbReference type="GO" id="GO:0008170">
    <property type="term" value="F:N-methyltransferase activity"/>
    <property type="evidence" value="ECO:0007669"/>
    <property type="project" value="InterPro"/>
</dbReference>
<name>A0A151AKN7_9CLOT</name>
<dbReference type="GO" id="GO:0003677">
    <property type="term" value="F:DNA binding"/>
    <property type="evidence" value="ECO:0007669"/>
    <property type="project" value="InterPro"/>
</dbReference>
<dbReference type="SUPFAM" id="SSF53335">
    <property type="entry name" value="S-adenosyl-L-methionine-dependent methyltransferases"/>
    <property type="match status" value="1"/>
</dbReference>
<evidence type="ECO:0000256" key="5">
    <source>
        <dbReference type="RuleBase" id="RU362026"/>
    </source>
</evidence>
<dbReference type="STRING" id="1121305.CLCOL_22340"/>
<keyword evidence="8" id="KW-1185">Reference proteome</keyword>
<dbReference type="Gene3D" id="3.40.50.150">
    <property type="entry name" value="Vaccinia Virus protein VP39"/>
    <property type="match status" value="1"/>
</dbReference>
<dbReference type="InterPro" id="IPR002941">
    <property type="entry name" value="DNA_methylase_N4/N6"/>
</dbReference>
<evidence type="ECO:0000256" key="2">
    <source>
        <dbReference type="ARBA" id="ARBA00022603"/>
    </source>
</evidence>
<gene>
    <name evidence="7" type="primary">dpnA_1</name>
    <name evidence="7" type="ORF">CLCOL_22340</name>
</gene>
<evidence type="ECO:0000313" key="7">
    <source>
        <dbReference type="EMBL" id="KYH28100.1"/>
    </source>
</evidence>
<dbReference type="EC" id="2.1.1.-" evidence="5"/>
<dbReference type="EMBL" id="LTBB01000013">
    <property type="protein sequence ID" value="KYH28100.1"/>
    <property type="molecule type" value="Genomic_DNA"/>
</dbReference>
<evidence type="ECO:0000256" key="1">
    <source>
        <dbReference type="ARBA" id="ARBA00006594"/>
    </source>
</evidence>
<dbReference type="InterPro" id="IPR001091">
    <property type="entry name" value="RM_Methyltransferase"/>
</dbReference>
<dbReference type="PATRIC" id="fig|1121305.3.peg.2238"/>
<evidence type="ECO:0000313" key="8">
    <source>
        <dbReference type="Proteomes" id="UP000075374"/>
    </source>
</evidence>
<accession>A0A151AKN7</accession>
<dbReference type="GO" id="GO:0005737">
    <property type="term" value="C:cytoplasm"/>
    <property type="evidence" value="ECO:0007669"/>
    <property type="project" value="TreeGrafter"/>
</dbReference>
<feature type="domain" description="DNA methylase N-4/N-6" evidence="6">
    <location>
        <begin position="33"/>
        <end position="248"/>
    </location>
</feature>
<dbReference type="InterPro" id="IPR002052">
    <property type="entry name" value="DNA_methylase_N6_adenine_CS"/>
</dbReference>
<dbReference type="PANTHER" id="PTHR13370">
    <property type="entry name" value="RNA METHYLASE-RELATED"/>
    <property type="match status" value="1"/>
</dbReference>
<dbReference type="GO" id="GO:0032259">
    <property type="term" value="P:methylation"/>
    <property type="evidence" value="ECO:0007669"/>
    <property type="project" value="UniProtKB-KW"/>
</dbReference>
<dbReference type="PANTHER" id="PTHR13370:SF3">
    <property type="entry name" value="TRNA (GUANINE(10)-N2)-METHYLTRANSFERASE HOMOLOG"/>
    <property type="match status" value="1"/>
</dbReference>
<dbReference type="Pfam" id="PF01555">
    <property type="entry name" value="N6_N4_Mtase"/>
    <property type="match status" value="1"/>
</dbReference>
<keyword evidence="4" id="KW-0680">Restriction system</keyword>
<dbReference type="InterPro" id="IPR029063">
    <property type="entry name" value="SAM-dependent_MTases_sf"/>
</dbReference>
<sequence length="264" mass="30898">MVIIVAVYKKEDNFILYNDDCNKILKKLEEKSVDLIFADPPYMLSNDGITCKSGKIASVNKGEWDRSKGFKEDMKFHRKWLKNCDRVLKDEGTIWISGTYHCIHQITYILLEMGYYIINEISWIKPNAAPNMGCRCFTASHETLIWAKKSKEFKHTFNYELMKEMNDGKQMRSFWIIPTTPKKEKLLGKHPTQKPLELLRRIILSSSKEGDLILDPFVGSGSTGVSALMYNRRFIGIDMEKEYLELTYKRLKEYKVNRSEHDDK</sequence>